<dbReference type="AlphaFoldDB" id="A0A1I7N5H5"/>
<protein>
    <submittedName>
        <fullName evidence="1">Uncharacterized protein</fullName>
    </submittedName>
</protein>
<evidence type="ECO:0000313" key="1">
    <source>
        <dbReference type="EMBL" id="SFV29927.1"/>
    </source>
</evidence>
<dbReference type="EMBL" id="FPCK01000001">
    <property type="protein sequence ID" value="SFV29927.1"/>
    <property type="molecule type" value="Genomic_DNA"/>
</dbReference>
<accession>A0A1I7N5H5</accession>
<organism evidence="1 2">
    <name type="scientific">Devosia crocina</name>
    <dbReference type="NCBI Taxonomy" id="429728"/>
    <lineage>
        <taxon>Bacteria</taxon>
        <taxon>Pseudomonadati</taxon>
        <taxon>Pseudomonadota</taxon>
        <taxon>Alphaproteobacteria</taxon>
        <taxon>Hyphomicrobiales</taxon>
        <taxon>Devosiaceae</taxon>
        <taxon>Devosia</taxon>
    </lineage>
</organism>
<name>A0A1I7N5H5_9HYPH</name>
<dbReference type="Proteomes" id="UP000199074">
    <property type="component" value="Unassembled WGS sequence"/>
</dbReference>
<dbReference type="STRING" id="429728.SAMN05216456_0873"/>
<keyword evidence="2" id="KW-1185">Reference proteome</keyword>
<evidence type="ECO:0000313" key="2">
    <source>
        <dbReference type="Proteomes" id="UP000199074"/>
    </source>
</evidence>
<reference evidence="1 2" key="1">
    <citation type="submission" date="2016-10" db="EMBL/GenBank/DDBJ databases">
        <authorList>
            <person name="de Groot N.N."/>
        </authorList>
    </citation>
    <scope>NUCLEOTIDE SEQUENCE [LARGE SCALE GENOMIC DNA]</scope>
    <source>
        <strain evidence="1 2">IPL20</strain>
    </source>
</reference>
<gene>
    <name evidence="1" type="ORF">SAMN05216456_0873</name>
</gene>
<sequence>MRVLLPVLLRYSAIIFVEQTASWIGARRIRSACPFVPPAQGLEHCKRDPVAHSAGMEIPPGALSCKIAILKNGGFHARVIKSNIAAD</sequence>
<proteinExistence type="predicted"/>